<dbReference type="RefSeq" id="WP_309201778.1">
    <property type="nucleotide sequence ID" value="NZ_CP133548.1"/>
</dbReference>
<sequence length="87" mass="9889">MKVVATHRLAEAKEKFPASKTALDGWYRIMNFTDFPSDIALRRTFSELRNNGNEYWFLVPGTTLLLKAIINFSAQVAMVKDVRPGVL</sequence>
<reference evidence="1 2" key="1">
    <citation type="submission" date="2023-08" db="EMBL/GenBank/DDBJ databases">
        <title>Pleionea litopenaei sp. nov., isolated from stomach of juvenile Litopenaeus vannamei.</title>
        <authorList>
            <person name="Rho A.M."/>
            <person name="Hwang C.Y."/>
        </authorList>
    </citation>
    <scope>NUCLEOTIDE SEQUENCE [LARGE SCALE GENOMIC DNA]</scope>
    <source>
        <strain evidence="1 2">HL-JVS1</strain>
    </source>
</reference>
<organism evidence="1 2">
    <name type="scientific">Pleionea litopenaei</name>
    <dbReference type="NCBI Taxonomy" id="3070815"/>
    <lineage>
        <taxon>Bacteria</taxon>
        <taxon>Pseudomonadati</taxon>
        <taxon>Pseudomonadota</taxon>
        <taxon>Gammaproteobacteria</taxon>
        <taxon>Oceanospirillales</taxon>
        <taxon>Pleioneaceae</taxon>
        <taxon>Pleionea</taxon>
    </lineage>
</organism>
<keyword evidence="2" id="KW-1185">Reference proteome</keyword>
<dbReference type="KEGG" id="plei:Q9312_15535"/>
<dbReference type="Proteomes" id="UP001239782">
    <property type="component" value="Chromosome"/>
</dbReference>
<dbReference type="EMBL" id="CP133548">
    <property type="protein sequence ID" value="WMS86633.1"/>
    <property type="molecule type" value="Genomic_DNA"/>
</dbReference>
<proteinExistence type="predicted"/>
<evidence type="ECO:0000313" key="2">
    <source>
        <dbReference type="Proteomes" id="UP001239782"/>
    </source>
</evidence>
<name>A0AA51X613_9GAMM</name>
<gene>
    <name evidence="1" type="ORF">Q9312_15535</name>
</gene>
<evidence type="ECO:0000313" key="1">
    <source>
        <dbReference type="EMBL" id="WMS86633.1"/>
    </source>
</evidence>
<dbReference type="AlphaFoldDB" id="A0AA51X613"/>
<protein>
    <submittedName>
        <fullName evidence="1">Uncharacterized protein</fullName>
    </submittedName>
</protein>
<accession>A0AA51X613</accession>